<protein>
    <submittedName>
        <fullName evidence="2">Fibritin</fullName>
    </submittedName>
</protein>
<reference evidence="2" key="1">
    <citation type="submission" date="2022-09" db="EMBL/GenBank/DDBJ databases">
        <title>On Diversity and Genetic Richness: Insights on Aeromonad Phage Diversity through Physicochemical and Molecular Analysis.</title>
        <authorList>
            <person name="Papa D.M."/>
            <person name="Rousseau G."/>
            <person name="Tremblay D."/>
            <person name="Labrie S."/>
            <person name="Gutierrez T.A."/>
            <person name="Ramos J.D."/>
            <person name="Moineau S."/>
        </authorList>
    </citation>
    <scope>NUCLEOTIDE SEQUENCE</scope>
</reference>
<dbReference type="SUPFAM" id="SSF58046">
    <property type="entry name" value="Fibritin"/>
    <property type="match status" value="1"/>
</dbReference>
<dbReference type="Gene3D" id="1.20.5.320">
    <property type="entry name" value="6-Phosphogluconate Dehydrogenase, domain 3"/>
    <property type="match status" value="1"/>
</dbReference>
<proteinExistence type="predicted"/>
<feature type="domain" description="Fibritin C-terminal" evidence="1">
    <location>
        <begin position="368"/>
        <end position="451"/>
    </location>
</feature>
<evidence type="ECO:0000259" key="1">
    <source>
        <dbReference type="Pfam" id="PF07921"/>
    </source>
</evidence>
<dbReference type="EMBL" id="OP380605">
    <property type="protein sequence ID" value="UYD60567.1"/>
    <property type="molecule type" value="Genomic_DNA"/>
</dbReference>
<sequence length="587" mass="63435">MIEHLTKGSLPYVDGTPAVGQERIDWIKNGERLCGASTKTSNDGTYNRPTLNVQKNVEATDNEQVKTVEKVNELVDSVNIIVENLGNIGNTDLIEQVNENTTDIVALKQHVVDANAQDLVFTNDIAKINESVGQRLPADNTTRDVYNDLFWIKSELGAYNGFDINGGSAIGSIGSGLKYRFGELNTLVGNNSRRITSLEDKWNTSDVGQLTSDLEDMRLEIGRSQLATGIPIYTRLRTLENAAGGEQGDVEAIKLKIDFANETSIASRTSLLESNTSSLANTINRPETGLLPRLIVVENKIGSTSEPYTMAYDINQNAMAIVNINQILGANSSSGIRGEIALINAAIGPNNEPGSINNRISILQQEVSQNTLTLEDIDGKIGDTSSGLVGANVLMSTDLYGDAASADPFTNAGIKKVARELFTTVPGKLDRPAETGRWYFENGGWKKASSIMVAVEKSTFGVDAAEEEADIPFIDFDQTIANGCVFNNGVMTFSDRGLVEAKIDIEVDGLAESDNYEVAISHDVGGVITRTVLQEFAHRPAGKRLYTRDWLYTIAIGDKVSVTIKALDSGSVKSVNIADMSIMIVPV</sequence>
<accession>A0AA94YJF2</accession>
<evidence type="ECO:0000313" key="2">
    <source>
        <dbReference type="EMBL" id="UYD60567.1"/>
    </source>
</evidence>
<name>A0AA94YJF2_9CAUD</name>
<dbReference type="InterPro" id="IPR012473">
    <property type="entry name" value="Fibritin_C"/>
</dbReference>
<organism evidence="2">
    <name type="scientific">Aeromonas phage vB_AehM_DM2</name>
    <dbReference type="NCBI Taxonomy" id="2973716"/>
    <lineage>
        <taxon>Viruses</taxon>
        <taxon>Duplodnaviria</taxon>
        <taxon>Heunggongvirae</taxon>
        <taxon>Uroviricota</taxon>
        <taxon>Caudoviricetes</taxon>
        <taxon>Pantevenvirales</taxon>
        <taxon>Straboviridae</taxon>
        <taxon>Biquartavirus</taxon>
    </lineage>
</organism>
<dbReference type="Pfam" id="PF07921">
    <property type="entry name" value="Fibritin_C"/>
    <property type="match status" value="1"/>
</dbReference>
<gene>
    <name evidence="2" type="primary">wac</name>
    <name evidence="2" type="ORF">NPHMPGLK_00232</name>
</gene>